<keyword evidence="4 10" id="KW-0812">Transmembrane</keyword>
<evidence type="ECO:0000256" key="2">
    <source>
        <dbReference type="ARBA" id="ARBA00022475"/>
    </source>
</evidence>
<feature type="transmembrane region" description="Helical" evidence="10">
    <location>
        <begin position="298"/>
        <end position="317"/>
    </location>
</feature>
<organism evidence="11 12">
    <name type="scientific">Drosophila virilis</name>
    <name type="common">Fruit fly</name>
    <dbReference type="NCBI Taxonomy" id="7244"/>
    <lineage>
        <taxon>Eukaryota</taxon>
        <taxon>Metazoa</taxon>
        <taxon>Ecdysozoa</taxon>
        <taxon>Arthropoda</taxon>
        <taxon>Hexapoda</taxon>
        <taxon>Insecta</taxon>
        <taxon>Pterygota</taxon>
        <taxon>Neoptera</taxon>
        <taxon>Endopterygota</taxon>
        <taxon>Diptera</taxon>
        <taxon>Brachycera</taxon>
        <taxon>Muscomorpha</taxon>
        <taxon>Ephydroidea</taxon>
        <taxon>Drosophilidae</taxon>
        <taxon>Drosophila</taxon>
    </lineage>
</organism>
<dbReference type="InterPro" id="IPR004117">
    <property type="entry name" value="7tm6_olfct_rcpt"/>
</dbReference>
<comment type="similarity">
    <text evidence="10">Belongs to the insect chemoreceptor superfamily. Heteromeric odorant receptor channel (TC 1.A.69) family.</text>
</comment>
<gene>
    <name evidence="11" type="primary">Dvir\GJ18994</name>
    <name evidence="11" type="ORF">Dvir_GJ18994</name>
</gene>
<dbReference type="HOGENOM" id="CLU_055891_1_0_1"/>
<keyword evidence="9 10" id="KW-0807">Transducer</keyword>
<evidence type="ECO:0000256" key="7">
    <source>
        <dbReference type="ARBA" id="ARBA00023136"/>
    </source>
</evidence>
<feature type="transmembrane region" description="Helical" evidence="10">
    <location>
        <begin position="329"/>
        <end position="351"/>
    </location>
</feature>
<protein>
    <recommendedName>
        <fullName evidence="10">Odorant receptor</fullName>
    </recommendedName>
</protein>
<comment type="caution">
    <text evidence="10">Lacks conserved residue(s) required for the propagation of feature annotation.</text>
</comment>
<feature type="transmembrane region" description="Helical" evidence="10">
    <location>
        <begin position="64"/>
        <end position="84"/>
    </location>
</feature>
<keyword evidence="8 10" id="KW-0675">Receptor</keyword>
<dbReference type="InParanoid" id="B4MEC8"/>
<dbReference type="PANTHER" id="PTHR21137">
    <property type="entry name" value="ODORANT RECEPTOR"/>
    <property type="match status" value="1"/>
</dbReference>
<evidence type="ECO:0000256" key="5">
    <source>
        <dbReference type="ARBA" id="ARBA00022725"/>
    </source>
</evidence>
<keyword evidence="3 10" id="KW-0716">Sensory transduction</keyword>
<feature type="transmembrane region" description="Helical" evidence="10">
    <location>
        <begin position="159"/>
        <end position="182"/>
    </location>
</feature>
<evidence type="ECO:0000256" key="10">
    <source>
        <dbReference type="RuleBase" id="RU351113"/>
    </source>
</evidence>
<comment type="subcellular location">
    <subcellularLocation>
        <location evidence="1 10">Cell membrane</location>
        <topology evidence="1 10">Multi-pass membrane protein</topology>
    </subcellularLocation>
</comment>
<evidence type="ECO:0000256" key="3">
    <source>
        <dbReference type="ARBA" id="ARBA00022606"/>
    </source>
</evidence>
<dbReference type="STRING" id="7244.B4MEC8"/>
<dbReference type="GO" id="GO:0005549">
    <property type="term" value="F:odorant binding"/>
    <property type="evidence" value="ECO:0007669"/>
    <property type="project" value="InterPro"/>
</dbReference>
<evidence type="ECO:0000256" key="1">
    <source>
        <dbReference type="ARBA" id="ARBA00004651"/>
    </source>
</evidence>
<evidence type="ECO:0000313" key="12">
    <source>
        <dbReference type="Proteomes" id="UP000008792"/>
    </source>
</evidence>
<reference evidence="11 12" key="1">
    <citation type="journal article" date="2007" name="Nature">
        <title>Evolution of genes and genomes on the Drosophila phylogeny.</title>
        <authorList>
            <consortium name="Drosophila 12 Genomes Consortium"/>
            <person name="Clark A.G."/>
            <person name="Eisen M.B."/>
            <person name="Smith D.R."/>
            <person name="Bergman C.M."/>
            <person name="Oliver B."/>
            <person name="Markow T.A."/>
            <person name="Kaufman T.C."/>
            <person name="Kellis M."/>
            <person name="Gelbart W."/>
            <person name="Iyer V.N."/>
            <person name="Pollard D.A."/>
            <person name="Sackton T.B."/>
            <person name="Larracuente A.M."/>
            <person name="Singh N.D."/>
            <person name="Abad J.P."/>
            <person name="Abt D.N."/>
            <person name="Adryan B."/>
            <person name="Aguade M."/>
            <person name="Akashi H."/>
            <person name="Anderson W.W."/>
            <person name="Aquadro C.F."/>
            <person name="Ardell D.H."/>
            <person name="Arguello R."/>
            <person name="Artieri C.G."/>
            <person name="Barbash D.A."/>
            <person name="Barker D."/>
            <person name="Barsanti P."/>
            <person name="Batterham P."/>
            <person name="Batzoglou S."/>
            <person name="Begun D."/>
            <person name="Bhutkar A."/>
            <person name="Blanco E."/>
            <person name="Bosak S.A."/>
            <person name="Bradley R.K."/>
            <person name="Brand A.D."/>
            <person name="Brent M.R."/>
            <person name="Brooks A.N."/>
            <person name="Brown R.H."/>
            <person name="Butlin R.K."/>
            <person name="Caggese C."/>
            <person name="Calvi B.R."/>
            <person name="Bernardo de Carvalho A."/>
            <person name="Caspi A."/>
            <person name="Castrezana S."/>
            <person name="Celniker S.E."/>
            <person name="Chang J.L."/>
            <person name="Chapple C."/>
            <person name="Chatterji S."/>
            <person name="Chinwalla A."/>
            <person name="Civetta A."/>
            <person name="Clifton S.W."/>
            <person name="Comeron J.M."/>
            <person name="Costello J.C."/>
            <person name="Coyne J.A."/>
            <person name="Daub J."/>
            <person name="David R.G."/>
            <person name="Delcher A.L."/>
            <person name="Delehaunty K."/>
            <person name="Do C.B."/>
            <person name="Ebling H."/>
            <person name="Edwards K."/>
            <person name="Eickbush T."/>
            <person name="Evans J.D."/>
            <person name="Filipski A."/>
            <person name="Findeiss S."/>
            <person name="Freyhult E."/>
            <person name="Fulton L."/>
            <person name="Fulton R."/>
            <person name="Garcia A.C."/>
            <person name="Gardiner A."/>
            <person name="Garfield D.A."/>
            <person name="Garvin B.E."/>
            <person name="Gibson G."/>
            <person name="Gilbert D."/>
            <person name="Gnerre S."/>
            <person name="Godfrey J."/>
            <person name="Good R."/>
            <person name="Gotea V."/>
            <person name="Gravely B."/>
            <person name="Greenberg A.J."/>
            <person name="Griffiths-Jones S."/>
            <person name="Gross S."/>
            <person name="Guigo R."/>
            <person name="Gustafson E.A."/>
            <person name="Haerty W."/>
            <person name="Hahn M.W."/>
            <person name="Halligan D.L."/>
            <person name="Halpern A.L."/>
            <person name="Halter G.M."/>
            <person name="Han M.V."/>
            <person name="Heger A."/>
            <person name="Hillier L."/>
            <person name="Hinrichs A.S."/>
            <person name="Holmes I."/>
            <person name="Hoskins R.A."/>
            <person name="Hubisz M.J."/>
            <person name="Hultmark D."/>
            <person name="Huntley M.A."/>
            <person name="Jaffe D.B."/>
            <person name="Jagadeeshan S."/>
            <person name="Jeck W.R."/>
            <person name="Johnson J."/>
            <person name="Jones C.D."/>
            <person name="Jordan W.C."/>
            <person name="Karpen G.H."/>
            <person name="Kataoka E."/>
            <person name="Keightley P.D."/>
            <person name="Kheradpour P."/>
            <person name="Kirkness E.F."/>
            <person name="Koerich L.B."/>
            <person name="Kristiansen K."/>
            <person name="Kudrna D."/>
            <person name="Kulathinal R.J."/>
            <person name="Kumar S."/>
            <person name="Kwok R."/>
            <person name="Lander E."/>
            <person name="Langley C.H."/>
            <person name="Lapoint R."/>
            <person name="Lazzaro B.P."/>
            <person name="Lee S.J."/>
            <person name="Levesque L."/>
            <person name="Li R."/>
            <person name="Lin C.F."/>
            <person name="Lin M.F."/>
            <person name="Lindblad-Toh K."/>
            <person name="Llopart A."/>
            <person name="Long M."/>
            <person name="Low L."/>
            <person name="Lozovsky E."/>
            <person name="Lu J."/>
            <person name="Luo M."/>
            <person name="Machado C.A."/>
            <person name="Makalowski W."/>
            <person name="Marzo M."/>
            <person name="Matsuda M."/>
            <person name="Matzkin L."/>
            <person name="McAllister B."/>
            <person name="McBride C.S."/>
            <person name="McKernan B."/>
            <person name="McKernan K."/>
            <person name="Mendez-Lago M."/>
            <person name="Minx P."/>
            <person name="Mollenhauer M.U."/>
            <person name="Montooth K."/>
            <person name="Mount S.M."/>
            <person name="Mu X."/>
            <person name="Myers E."/>
            <person name="Negre B."/>
            <person name="Newfeld S."/>
            <person name="Nielsen R."/>
            <person name="Noor M.A."/>
            <person name="O'Grady P."/>
            <person name="Pachter L."/>
            <person name="Papaceit M."/>
            <person name="Parisi M.J."/>
            <person name="Parisi M."/>
            <person name="Parts L."/>
            <person name="Pedersen J.S."/>
            <person name="Pesole G."/>
            <person name="Phillippy A.M."/>
            <person name="Ponting C.P."/>
            <person name="Pop M."/>
            <person name="Porcelli D."/>
            <person name="Powell J.R."/>
            <person name="Prohaska S."/>
            <person name="Pruitt K."/>
            <person name="Puig M."/>
            <person name="Quesneville H."/>
            <person name="Ram K.R."/>
            <person name="Rand D."/>
            <person name="Rasmussen M.D."/>
            <person name="Reed L.K."/>
            <person name="Reenan R."/>
            <person name="Reily A."/>
            <person name="Remington K.A."/>
            <person name="Rieger T.T."/>
            <person name="Ritchie M.G."/>
            <person name="Robin C."/>
            <person name="Rogers Y.H."/>
            <person name="Rohde C."/>
            <person name="Rozas J."/>
            <person name="Rubenfield M.J."/>
            <person name="Ruiz A."/>
            <person name="Russo S."/>
            <person name="Salzberg S.L."/>
            <person name="Sanchez-Gracia A."/>
            <person name="Saranga D.J."/>
            <person name="Sato H."/>
            <person name="Schaeffer S.W."/>
            <person name="Schatz M.C."/>
            <person name="Schlenke T."/>
            <person name="Schwartz R."/>
            <person name="Segarra C."/>
            <person name="Singh R.S."/>
            <person name="Sirot L."/>
            <person name="Sirota M."/>
            <person name="Sisneros N.B."/>
            <person name="Smith C.D."/>
            <person name="Smith T.F."/>
            <person name="Spieth J."/>
            <person name="Stage D.E."/>
            <person name="Stark A."/>
            <person name="Stephan W."/>
            <person name="Strausberg R.L."/>
            <person name="Strempel S."/>
            <person name="Sturgill D."/>
            <person name="Sutton G."/>
            <person name="Sutton G.G."/>
            <person name="Tao W."/>
            <person name="Teichmann S."/>
            <person name="Tobari Y.N."/>
            <person name="Tomimura Y."/>
            <person name="Tsolas J.M."/>
            <person name="Valente V.L."/>
            <person name="Venter E."/>
            <person name="Venter J.C."/>
            <person name="Vicario S."/>
            <person name="Vieira F.G."/>
            <person name="Vilella A.J."/>
            <person name="Villasante A."/>
            <person name="Walenz B."/>
            <person name="Wang J."/>
            <person name="Wasserman M."/>
            <person name="Watts T."/>
            <person name="Wilson D."/>
            <person name="Wilson R.K."/>
            <person name="Wing R.A."/>
            <person name="Wolfner M.F."/>
            <person name="Wong A."/>
            <person name="Wong G.K."/>
            <person name="Wu C.I."/>
            <person name="Wu G."/>
            <person name="Yamamoto D."/>
            <person name="Yang H.P."/>
            <person name="Yang S.P."/>
            <person name="Yorke J.A."/>
            <person name="Yoshida K."/>
            <person name="Zdobnov E."/>
            <person name="Zhang P."/>
            <person name="Zhang Y."/>
            <person name="Zimin A.V."/>
            <person name="Baldwin J."/>
            <person name="Abdouelleil A."/>
            <person name="Abdulkadir J."/>
            <person name="Abebe A."/>
            <person name="Abera B."/>
            <person name="Abreu J."/>
            <person name="Acer S.C."/>
            <person name="Aftuck L."/>
            <person name="Alexander A."/>
            <person name="An P."/>
            <person name="Anderson E."/>
            <person name="Anderson S."/>
            <person name="Arachi H."/>
            <person name="Azer M."/>
            <person name="Bachantsang P."/>
            <person name="Barry A."/>
            <person name="Bayul T."/>
            <person name="Berlin A."/>
            <person name="Bessette D."/>
            <person name="Bloom T."/>
            <person name="Blye J."/>
            <person name="Boguslavskiy L."/>
            <person name="Bonnet C."/>
            <person name="Boukhgalter B."/>
            <person name="Bourzgui I."/>
            <person name="Brown A."/>
            <person name="Cahill P."/>
            <person name="Channer S."/>
            <person name="Cheshatsang Y."/>
            <person name="Chuda L."/>
            <person name="Citroen M."/>
            <person name="Collymore A."/>
            <person name="Cooke P."/>
            <person name="Costello M."/>
            <person name="D'Aco K."/>
            <person name="Daza R."/>
            <person name="De Haan G."/>
            <person name="DeGray S."/>
            <person name="DeMaso C."/>
            <person name="Dhargay N."/>
            <person name="Dooley K."/>
            <person name="Dooley E."/>
            <person name="Doricent M."/>
            <person name="Dorje P."/>
            <person name="Dorjee K."/>
            <person name="Dupes A."/>
            <person name="Elong R."/>
            <person name="Falk J."/>
            <person name="Farina A."/>
            <person name="Faro S."/>
            <person name="Ferguson D."/>
            <person name="Fisher S."/>
            <person name="Foley C.D."/>
            <person name="Franke A."/>
            <person name="Friedrich D."/>
            <person name="Gadbois L."/>
            <person name="Gearin G."/>
            <person name="Gearin C.R."/>
            <person name="Giannoukos G."/>
            <person name="Goode T."/>
            <person name="Graham J."/>
            <person name="Grandbois E."/>
            <person name="Grewal S."/>
            <person name="Gyaltsen K."/>
            <person name="Hafez N."/>
            <person name="Hagos B."/>
            <person name="Hall J."/>
            <person name="Henson C."/>
            <person name="Hollinger A."/>
            <person name="Honan T."/>
            <person name="Huard M.D."/>
            <person name="Hughes L."/>
            <person name="Hurhula B."/>
            <person name="Husby M.E."/>
            <person name="Kamat A."/>
            <person name="Kanga B."/>
            <person name="Kashin S."/>
            <person name="Khazanovich D."/>
            <person name="Kisner P."/>
            <person name="Lance K."/>
            <person name="Lara M."/>
            <person name="Lee W."/>
            <person name="Lennon N."/>
            <person name="Letendre F."/>
            <person name="LeVine R."/>
            <person name="Lipovsky A."/>
            <person name="Liu X."/>
            <person name="Liu J."/>
            <person name="Liu S."/>
            <person name="Lokyitsang T."/>
            <person name="Lokyitsang Y."/>
            <person name="Lubonja R."/>
            <person name="Lui A."/>
            <person name="MacDonald P."/>
            <person name="Magnisalis V."/>
            <person name="Maru K."/>
            <person name="Matthews C."/>
            <person name="McCusker W."/>
            <person name="McDonough S."/>
            <person name="Mehta T."/>
            <person name="Meldrim J."/>
            <person name="Meneus L."/>
            <person name="Mihai O."/>
            <person name="Mihalev A."/>
            <person name="Mihova T."/>
            <person name="Mittelman R."/>
            <person name="Mlenga V."/>
            <person name="Montmayeur A."/>
            <person name="Mulrain L."/>
            <person name="Navidi A."/>
            <person name="Naylor J."/>
            <person name="Negash T."/>
            <person name="Nguyen T."/>
            <person name="Nguyen N."/>
            <person name="Nicol R."/>
            <person name="Norbu C."/>
            <person name="Norbu N."/>
            <person name="Novod N."/>
            <person name="O'Neill B."/>
            <person name="Osman S."/>
            <person name="Markiewicz E."/>
            <person name="Oyono O.L."/>
            <person name="Patti C."/>
            <person name="Phunkhang P."/>
            <person name="Pierre F."/>
            <person name="Priest M."/>
            <person name="Raghuraman S."/>
            <person name="Rege F."/>
            <person name="Reyes R."/>
            <person name="Rise C."/>
            <person name="Rogov P."/>
            <person name="Ross K."/>
            <person name="Ryan E."/>
            <person name="Settipalli S."/>
            <person name="Shea T."/>
            <person name="Sherpa N."/>
            <person name="Shi L."/>
            <person name="Shih D."/>
            <person name="Sparrow T."/>
            <person name="Spaulding J."/>
            <person name="Stalker J."/>
            <person name="Stange-Thomann N."/>
            <person name="Stavropoulos S."/>
            <person name="Stone C."/>
            <person name="Strader C."/>
            <person name="Tesfaye S."/>
            <person name="Thomson T."/>
            <person name="Thoulutsang Y."/>
            <person name="Thoulutsang D."/>
            <person name="Topham K."/>
            <person name="Topping I."/>
            <person name="Tsamla T."/>
            <person name="Vassiliev H."/>
            <person name="Vo A."/>
            <person name="Wangchuk T."/>
            <person name="Wangdi T."/>
            <person name="Weiand M."/>
            <person name="Wilkinson J."/>
            <person name="Wilson A."/>
            <person name="Yadav S."/>
            <person name="Young G."/>
            <person name="Yu Q."/>
            <person name="Zembek L."/>
            <person name="Zhong D."/>
            <person name="Zimmer A."/>
            <person name="Zwirko Z."/>
            <person name="Jaffe D.B."/>
            <person name="Alvarez P."/>
            <person name="Brockman W."/>
            <person name="Butler J."/>
            <person name="Chin C."/>
            <person name="Gnerre S."/>
            <person name="Grabherr M."/>
            <person name="Kleber M."/>
            <person name="Mauceli E."/>
            <person name="MacCallum I."/>
        </authorList>
    </citation>
    <scope>NUCLEOTIDE SEQUENCE [LARGE SCALE GENOMIC DNA]</scope>
    <source>
        <strain evidence="12">Tucson 15010-1051.87</strain>
    </source>
</reference>
<evidence type="ECO:0000256" key="9">
    <source>
        <dbReference type="ARBA" id="ARBA00023224"/>
    </source>
</evidence>
<evidence type="ECO:0000256" key="4">
    <source>
        <dbReference type="ARBA" id="ARBA00022692"/>
    </source>
</evidence>
<keyword evidence="2" id="KW-1003">Cell membrane</keyword>
<dbReference type="OrthoDB" id="6604226at2759"/>
<evidence type="ECO:0000256" key="6">
    <source>
        <dbReference type="ARBA" id="ARBA00022989"/>
    </source>
</evidence>
<dbReference type="Proteomes" id="UP000008792">
    <property type="component" value="Unassembled WGS sequence"/>
</dbReference>
<accession>B4MEC8</accession>
<keyword evidence="6 10" id="KW-1133">Transmembrane helix</keyword>
<name>B4MEC8_DROVI</name>
<dbReference type="PANTHER" id="PTHR21137:SF35">
    <property type="entry name" value="ODORANT RECEPTOR 19A-RELATED"/>
    <property type="match status" value="1"/>
</dbReference>
<feature type="transmembrane region" description="Helical" evidence="10">
    <location>
        <begin position="34"/>
        <end position="52"/>
    </location>
</feature>
<dbReference type="GO" id="GO:0004984">
    <property type="term" value="F:olfactory receptor activity"/>
    <property type="evidence" value="ECO:0007669"/>
    <property type="project" value="InterPro"/>
</dbReference>
<evidence type="ECO:0000256" key="8">
    <source>
        <dbReference type="ARBA" id="ARBA00023170"/>
    </source>
</evidence>
<dbReference type="Pfam" id="PF02949">
    <property type="entry name" value="7tm_6"/>
    <property type="match status" value="1"/>
</dbReference>
<dbReference type="EMBL" id="CH940662">
    <property type="protein sequence ID" value="EDW58893.2"/>
    <property type="molecule type" value="Genomic_DNA"/>
</dbReference>
<dbReference type="eggNOG" id="ENOG502SSXX">
    <property type="taxonomic scope" value="Eukaryota"/>
</dbReference>
<keyword evidence="7 10" id="KW-0472">Membrane</keyword>
<dbReference type="GO" id="GO:0005886">
    <property type="term" value="C:plasma membrane"/>
    <property type="evidence" value="ECO:0007669"/>
    <property type="project" value="UniProtKB-SubCell"/>
</dbReference>
<feature type="transmembrane region" description="Helical" evidence="10">
    <location>
        <begin position="96"/>
        <end position="114"/>
    </location>
</feature>
<evidence type="ECO:0000313" key="11">
    <source>
        <dbReference type="EMBL" id="EDW58893.2"/>
    </source>
</evidence>
<proteinExistence type="inferred from homology"/>
<dbReference type="GO" id="GO:0007165">
    <property type="term" value="P:signal transduction"/>
    <property type="evidence" value="ECO:0007669"/>
    <property type="project" value="UniProtKB-KW"/>
</dbReference>
<keyword evidence="12" id="KW-1185">Reference proteome</keyword>
<sequence length="422" mass="48899">MASGDFRSYLRLVRGFFGEFRSVLRQKSQPPRLALHYHRAFMVYGLLCIYPNRCLLANSTYKHCNLFALCNSSVFLLTVMLAVHESTNVIDMGDDIVWIIGITLILTKIFYIYLCANEIDEVIEDLNYYEEIFKPHNHLPLELAEHELANAEIKRWQRFCYLVESTMLISVVSFLLLFNFAIGVQPLITGTELPFHVILPFGWHHTEIHPHSHAFIYIWQYITSQYNLLSICNIDLLGIHSFLHTALNLKILCIELRKLGEGQLDNDLFHVQFCKIVQFHQHIIRTVQKVNRVFRGSFIAQMIASFCLISMSTFETMAASEDPKVAAKFILLMIITFVQLSYWCLAGTLVYSQSLDVAQAAFDIMDWHTKSVVIQRNILFMIRRCQRPLVYAGSPFPPFTLTTYSIILKQCYRVLALLRESM</sequence>
<dbReference type="AlphaFoldDB" id="B4MEC8"/>
<dbReference type="FunCoup" id="B4MEC8">
    <property type="interactions" value="6"/>
</dbReference>
<keyword evidence="5 10" id="KW-0552">Olfaction</keyword>